<name>A0A0G4PJX0_PENC3</name>
<organism evidence="1 2">
    <name type="scientific">Penicillium camemberti (strain FM 013)</name>
    <dbReference type="NCBI Taxonomy" id="1429867"/>
    <lineage>
        <taxon>Eukaryota</taxon>
        <taxon>Fungi</taxon>
        <taxon>Dikarya</taxon>
        <taxon>Ascomycota</taxon>
        <taxon>Pezizomycotina</taxon>
        <taxon>Eurotiomycetes</taxon>
        <taxon>Eurotiomycetidae</taxon>
        <taxon>Eurotiales</taxon>
        <taxon>Aspergillaceae</taxon>
        <taxon>Penicillium</taxon>
    </lineage>
</organism>
<evidence type="ECO:0000313" key="2">
    <source>
        <dbReference type="Proteomes" id="UP000053732"/>
    </source>
</evidence>
<protein>
    <submittedName>
        <fullName evidence="1">Str. FM013</fullName>
    </submittedName>
</protein>
<sequence length="63" mass="6792">MMPVSDVDLSRLSPFTRLIVNDSMTDDTDQNSPVKVKFARVESLVNPLTMGGQNSPTSGLPAL</sequence>
<dbReference type="AlphaFoldDB" id="A0A0G4PJX0"/>
<accession>A0A0G4PJX0</accession>
<dbReference type="Proteomes" id="UP000053732">
    <property type="component" value="Unassembled WGS sequence"/>
</dbReference>
<dbReference type="EMBL" id="HG793151">
    <property type="protein sequence ID" value="CRL26448.1"/>
    <property type="molecule type" value="Genomic_DNA"/>
</dbReference>
<keyword evidence="2" id="KW-1185">Reference proteome</keyword>
<proteinExistence type="predicted"/>
<reference evidence="1 2" key="1">
    <citation type="journal article" date="2014" name="Nat. Commun.">
        <title>Multiple recent horizontal transfers of a large genomic region in cheese making fungi.</title>
        <authorList>
            <person name="Cheeseman K."/>
            <person name="Ropars J."/>
            <person name="Renault P."/>
            <person name="Dupont J."/>
            <person name="Gouzy J."/>
            <person name="Branca A."/>
            <person name="Abraham A.L."/>
            <person name="Ceppi M."/>
            <person name="Conseiller E."/>
            <person name="Debuchy R."/>
            <person name="Malagnac F."/>
            <person name="Goarin A."/>
            <person name="Silar P."/>
            <person name="Lacoste S."/>
            <person name="Sallet E."/>
            <person name="Bensimon A."/>
            <person name="Giraud T."/>
            <person name="Brygoo Y."/>
        </authorList>
    </citation>
    <scope>NUCLEOTIDE SEQUENCE [LARGE SCALE GENOMIC DNA]</scope>
    <source>
        <strain evidence="2">FM 013</strain>
    </source>
</reference>
<gene>
    <name evidence="1" type="ORF">PCAMFM013_S018g000141</name>
</gene>
<evidence type="ECO:0000313" key="1">
    <source>
        <dbReference type="EMBL" id="CRL26448.1"/>
    </source>
</evidence>